<dbReference type="PROSITE" id="PS50887">
    <property type="entry name" value="GGDEF"/>
    <property type="match status" value="1"/>
</dbReference>
<dbReference type="SMART" id="SM00065">
    <property type="entry name" value="GAF"/>
    <property type="match status" value="1"/>
</dbReference>
<dbReference type="Pfam" id="PF00990">
    <property type="entry name" value="GGDEF"/>
    <property type="match status" value="1"/>
</dbReference>
<dbReference type="NCBIfam" id="TIGR00254">
    <property type="entry name" value="GGDEF"/>
    <property type="match status" value="1"/>
</dbReference>
<dbReference type="InterPro" id="IPR029016">
    <property type="entry name" value="GAF-like_dom_sf"/>
</dbReference>
<dbReference type="Proteomes" id="UP001196870">
    <property type="component" value="Unassembled WGS sequence"/>
</dbReference>
<dbReference type="CDD" id="cd01949">
    <property type="entry name" value="GGDEF"/>
    <property type="match status" value="1"/>
</dbReference>
<dbReference type="InterPro" id="IPR043128">
    <property type="entry name" value="Rev_trsase/Diguanyl_cyclase"/>
</dbReference>
<dbReference type="SMART" id="SM00267">
    <property type="entry name" value="GGDEF"/>
    <property type="match status" value="1"/>
</dbReference>
<dbReference type="SUPFAM" id="SSF55073">
    <property type="entry name" value="Nucleotide cyclase"/>
    <property type="match status" value="1"/>
</dbReference>
<dbReference type="EMBL" id="JAAGBB010000003">
    <property type="protein sequence ID" value="MBR0663352.1"/>
    <property type="molecule type" value="Genomic_DNA"/>
</dbReference>
<reference evidence="3" key="1">
    <citation type="journal article" date="2021" name="Syst. Appl. Microbiol.">
        <title>Roseomonas hellenica sp. nov., isolated from roots of wild-growing Alkanna tinctoria.</title>
        <authorList>
            <person name="Rat A."/>
            <person name="Naranjo H.D."/>
            <person name="Lebbe L."/>
            <person name="Cnockaert M."/>
            <person name="Krigas N."/>
            <person name="Grigoriadou K."/>
            <person name="Maloupa E."/>
            <person name="Willems A."/>
        </authorList>
    </citation>
    <scope>NUCLEOTIDE SEQUENCE [LARGE SCALE GENOMIC DNA]</scope>
    <source>
        <strain evidence="3">LMG 31523</strain>
    </source>
</reference>
<evidence type="ECO:0000259" key="1">
    <source>
        <dbReference type="PROSITE" id="PS50887"/>
    </source>
</evidence>
<dbReference type="PANTHER" id="PTHR43102:SF2">
    <property type="entry name" value="GAF DOMAIN-CONTAINING PROTEIN"/>
    <property type="match status" value="1"/>
</dbReference>
<keyword evidence="3" id="KW-1185">Reference proteome</keyword>
<evidence type="ECO:0000313" key="2">
    <source>
        <dbReference type="EMBL" id="MBR0663352.1"/>
    </source>
</evidence>
<sequence length="338" mass="36376">MALPAAVIPISEAERLRVLRSYEVLDTASEAAFDELTRLAAQITGSPIALVSLLDADRQWFKAQVGMEVGQTGRDLAFCAHAILRPQEMLVVPDAQLDPRFLDNPLVTGAPHIRFYAGAPLVSPEGHALGTLCVIDRAPRDITPAQREALGTLARAVMTALELRRRIQAIHDLAMTDALTGLASRAAFLDALDKAIARMCRDRQPLTLLYADLDGFKAINDRHGHQAGDAVLRGVASILNEEVRREDVVGRLGGDEFAVLLAASDAEEAQRIGERLCAAIRDGLGACGWPVTASIGSTVFLSPPETVSDAIRVADNRMYEAKRAGKDRVILGTYLSGP</sequence>
<evidence type="ECO:0000313" key="3">
    <source>
        <dbReference type="Proteomes" id="UP001196870"/>
    </source>
</evidence>
<dbReference type="PANTHER" id="PTHR43102">
    <property type="entry name" value="SLR1143 PROTEIN"/>
    <property type="match status" value="1"/>
</dbReference>
<organism evidence="2 3">
    <name type="scientific">Plastoroseomonas hellenica</name>
    <dbReference type="NCBI Taxonomy" id="2687306"/>
    <lineage>
        <taxon>Bacteria</taxon>
        <taxon>Pseudomonadati</taxon>
        <taxon>Pseudomonadota</taxon>
        <taxon>Alphaproteobacteria</taxon>
        <taxon>Acetobacterales</taxon>
        <taxon>Acetobacteraceae</taxon>
        <taxon>Plastoroseomonas</taxon>
    </lineage>
</organism>
<dbReference type="Pfam" id="PF01590">
    <property type="entry name" value="GAF"/>
    <property type="match status" value="1"/>
</dbReference>
<comment type="caution">
    <text evidence="2">The sequence shown here is derived from an EMBL/GenBank/DDBJ whole genome shotgun (WGS) entry which is preliminary data.</text>
</comment>
<dbReference type="InterPro" id="IPR000160">
    <property type="entry name" value="GGDEF_dom"/>
</dbReference>
<dbReference type="Gene3D" id="3.30.450.40">
    <property type="match status" value="1"/>
</dbReference>
<dbReference type="Gene3D" id="3.30.70.270">
    <property type="match status" value="1"/>
</dbReference>
<dbReference type="InterPro" id="IPR029787">
    <property type="entry name" value="Nucleotide_cyclase"/>
</dbReference>
<gene>
    <name evidence="2" type="ORF">GXW71_03190</name>
</gene>
<protein>
    <submittedName>
        <fullName evidence="2">Sensor domain-containing diguanylate cyclase</fullName>
    </submittedName>
</protein>
<proteinExistence type="predicted"/>
<dbReference type="InterPro" id="IPR003018">
    <property type="entry name" value="GAF"/>
</dbReference>
<dbReference type="SUPFAM" id="SSF55781">
    <property type="entry name" value="GAF domain-like"/>
    <property type="match status" value="1"/>
</dbReference>
<feature type="domain" description="GGDEF" evidence="1">
    <location>
        <begin position="204"/>
        <end position="334"/>
    </location>
</feature>
<accession>A0ABS5ESS7</accession>
<name>A0ABS5ESS7_9PROT</name>